<evidence type="ECO:0000313" key="2">
    <source>
        <dbReference type="EMBL" id="EYU28899.1"/>
    </source>
</evidence>
<reference evidence="2" key="1">
    <citation type="journal article" date="2013" name="Proc. Natl. Acad. Sci. U.S.A.">
        <title>Fine-scale variation in meiotic recombination in Mimulus inferred from population shotgun sequencing.</title>
        <authorList>
            <person name="Hellsten U."/>
            <person name="Wright K.M."/>
            <person name="Jenkins J."/>
            <person name="Shu S."/>
            <person name="Yuan Y."/>
            <person name="Wessler S.R."/>
            <person name="Schmutz J."/>
            <person name="Willis J.H."/>
            <person name="Rokhsar D.S."/>
        </authorList>
    </citation>
    <scope>NUCLEOTIDE SEQUENCE [LARGE SCALE GENOMIC DNA]</scope>
</reference>
<feature type="chain" id="PRO_5001504410" description="Knottin scorpion toxin-like domain-containing protein" evidence="1">
    <location>
        <begin position="26"/>
        <end position="69"/>
    </location>
</feature>
<dbReference type="Proteomes" id="UP000030748">
    <property type="component" value="Unassembled WGS sequence"/>
</dbReference>
<accession>A0A022QMS7</accession>
<evidence type="ECO:0000313" key="3">
    <source>
        <dbReference type="Proteomes" id="UP000030748"/>
    </source>
</evidence>
<dbReference type="AlphaFoldDB" id="A0A022QMS7"/>
<proteinExistence type="predicted"/>
<sequence>MASIKMIFLVTILLVLMGAPMLSKASSISGYFGRCYKDSDCNTSSPLRRDCQKRVCMNTYCVCGGGHVK</sequence>
<evidence type="ECO:0008006" key="4">
    <source>
        <dbReference type="Google" id="ProtNLM"/>
    </source>
</evidence>
<keyword evidence="1" id="KW-0732">Signal</keyword>
<dbReference type="PhylomeDB" id="A0A022QMS7"/>
<name>A0A022QMS7_ERYGU</name>
<gene>
    <name evidence="2" type="ORF">MIMGU_mgv1a017536mg</name>
</gene>
<dbReference type="EMBL" id="KI631311">
    <property type="protein sequence ID" value="EYU28899.1"/>
    <property type="molecule type" value="Genomic_DNA"/>
</dbReference>
<keyword evidence="3" id="KW-1185">Reference proteome</keyword>
<evidence type="ECO:0000256" key="1">
    <source>
        <dbReference type="SAM" id="SignalP"/>
    </source>
</evidence>
<feature type="signal peptide" evidence="1">
    <location>
        <begin position="1"/>
        <end position="25"/>
    </location>
</feature>
<organism evidence="2 3">
    <name type="scientific">Erythranthe guttata</name>
    <name type="common">Yellow monkey flower</name>
    <name type="synonym">Mimulus guttatus</name>
    <dbReference type="NCBI Taxonomy" id="4155"/>
    <lineage>
        <taxon>Eukaryota</taxon>
        <taxon>Viridiplantae</taxon>
        <taxon>Streptophyta</taxon>
        <taxon>Embryophyta</taxon>
        <taxon>Tracheophyta</taxon>
        <taxon>Spermatophyta</taxon>
        <taxon>Magnoliopsida</taxon>
        <taxon>eudicotyledons</taxon>
        <taxon>Gunneridae</taxon>
        <taxon>Pentapetalae</taxon>
        <taxon>asterids</taxon>
        <taxon>lamiids</taxon>
        <taxon>Lamiales</taxon>
        <taxon>Phrymaceae</taxon>
        <taxon>Erythranthe</taxon>
    </lineage>
</organism>
<protein>
    <recommendedName>
        <fullName evidence="4">Knottin scorpion toxin-like domain-containing protein</fullName>
    </recommendedName>
</protein>